<organism evidence="1 2">
    <name type="scientific">Schizophyllum amplum</name>
    <dbReference type="NCBI Taxonomy" id="97359"/>
    <lineage>
        <taxon>Eukaryota</taxon>
        <taxon>Fungi</taxon>
        <taxon>Dikarya</taxon>
        <taxon>Basidiomycota</taxon>
        <taxon>Agaricomycotina</taxon>
        <taxon>Agaricomycetes</taxon>
        <taxon>Agaricomycetidae</taxon>
        <taxon>Agaricales</taxon>
        <taxon>Schizophyllaceae</taxon>
        <taxon>Schizophyllum</taxon>
    </lineage>
</organism>
<dbReference type="AlphaFoldDB" id="A0A550C7H5"/>
<proteinExistence type="predicted"/>
<reference evidence="1 2" key="1">
    <citation type="journal article" date="2019" name="New Phytol.">
        <title>Comparative genomics reveals unique wood-decay strategies and fruiting body development in the Schizophyllaceae.</title>
        <authorList>
            <person name="Almasi E."/>
            <person name="Sahu N."/>
            <person name="Krizsan K."/>
            <person name="Balint B."/>
            <person name="Kovacs G.M."/>
            <person name="Kiss B."/>
            <person name="Cseklye J."/>
            <person name="Drula E."/>
            <person name="Henrissat B."/>
            <person name="Nagy I."/>
            <person name="Chovatia M."/>
            <person name="Adam C."/>
            <person name="LaButti K."/>
            <person name="Lipzen A."/>
            <person name="Riley R."/>
            <person name="Grigoriev I.V."/>
            <person name="Nagy L.G."/>
        </authorList>
    </citation>
    <scope>NUCLEOTIDE SEQUENCE [LARGE SCALE GENOMIC DNA]</scope>
    <source>
        <strain evidence="1 2">NL-1724</strain>
    </source>
</reference>
<gene>
    <name evidence="1" type="ORF">BD626DRAFT_503775</name>
</gene>
<dbReference type="Proteomes" id="UP000320762">
    <property type="component" value="Unassembled WGS sequence"/>
</dbReference>
<comment type="caution">
    <text evidence="1">The sequence shown here is derived from an EMBL/GenBank/DDBJ whole genome shotgun (WGS) entry which is preliminary data.</text>
</comment>
<keyword evidence="2" id="KW-1185">Reference proteome</keyword>
<protein>
    <recommendedName>
        <fullName evidence="3">F-box domain-containing protein</fullName>
    </recommendedName>
</protein>
<dbReference type="OrthoDB" id="2914841at2759"/>
<evidence type="ECO:0000313" key="2">
    <source>
        <dbReference type="Proteomes" id="UP000320762"/>
    </source>
</evidence>
<evidence type="ECO:0008006" key="3">
    <source>
        <dbReference type="Google" id="ProtNLM"/>
    </source>
</evidence>
<name>A0A550C7H5_9AGAR</name>
<evidence type="ECO:0000313" key="1">
    <source>
        <dbReference type="EMBL" id="TRM60760.1"/>
    </source>
</evidence>
<dbReference type="EMBL" id="VDMD01000020">
    <property type="protein sequence ID" value="TRM60760.1"/>
    <property type="molecule type" value="Genomic_DNA"/>
</dbReference>
<accession>A0A550C7H5</accession>
<sequence>MQPAGRVLCTGCDLTVSRDMAFSPTNDALQTLREDVHPSKGVYMSSSAAQDAEKQARLFGREIQRLQSVTRTLQQHRKALVQFSQQQRALAAPIRRIPRDVLAMIFQEVNCTTGTLLQFPLRGKPCAIILSQVCHKWRSVAVQAIDLWCIEIKVNIPALRSSAKASKTTYVPPNDRDVYRFEKALPLYLVRSEPHPICFDLVVVEQDLTMFRKIIAAFAAHFRRWHCCMLSMHVMQQIDDEFLRVEESIIPEQLCRVDIISPIAEPIGDVTLFNEAPLLCSWSQCINHLNTIPGPAWTSITNIRSLLRQCRALQELNVSITLPEGGDFPERTPIPLPDLEFLEVKTDNLYVLYYMFWVLTAPSLTTLRLHMGHLDDYRMWLWPHDIFDRFLVRSECVITEFALKSMPIVFFRPSGFYGVIERLSDLEILEINDIEPGPPEDVLAEVAIQRRTATGCKGAGESIVIMI</sequence>